<evidence type="ECO:0000313" key="14">
    <source>
        <dbReference type="EMBL" id="KAK2588805.1"/>
    </source>
</evidence>
<evidence type="ECO:0000313" key="15">
    <source>
        <dbReference type="Proteomes" id="UP001258017"/>
    </source>
</evidence>
<feature type="transmembrane region" description="Helical" evidence="11">
    <location>
        <begin position="794"/>
        <end position="818"/>
    </location>
</feature>
<protein>
    <recommendedName>
        <fullName evidence="13">TIR domain-containing protein</fullName>
    </recommendedName>
</protein>
<keyword evidence="3" id="KW-0433">Leucine-rich repeat</keyword>
<keyword evidence="5 12" id="KW-0732">Signal</keyword>
<organism evidence="14 15">
    <name type="scientific">Odynerus spinipes</name>
    <dbReference type="NCBI Taxonomy" id="1348599"/>
    <lineage>
        <taxon>Eukaryota</taxon>
        <taxon>Metazoa</taxon>
        <taxon>Ecdysozoa</taxon>
        <taxon>Arthropoda</taxon>
        <taxon>Hexapoda</taxon>
        <taxon>Insecta</taxon>
        <taxon>Pterygota</taxon>
        <taxon>Neoptera</taxon>
        <taxon>Endopterygota</taxon>
        <taxon>Hymenoptera</taxon>
        <taxon>Apocrita</taxon>
        <taxon>Aculeata</taxon>
        <taxon>Vespoidea</taxon>
        <taxon>Vespidae</taxon>
        <taxon>Eumeninae</taxon>
        <taxon>Odynerus</taxon>
    </lineage>
</organism>
<evidence type="ECO:0000256" key="6">
    <source>
        <dbReference type="ARBA" id="ARBA00022737"/>
    </source>
</evidence>
<keyword evidence="9" id="KW-0675">Receptor</keyword>
<keyword evidence="15" id="KW-1185">Reference proteome</keyword>
<dbReference type="EMBL" id="JAIFRP010000002">
    <property type="protein sequence ID" value="KAK2588805.1"/>
    <property type="molecule type" value="Genomic_DNA"/>
</dbReference>
<dbReference type="SMART" id="SM00082">
    <property type="entry name" value="LRRCT"/>
    <property type="match status" value="2"/>
</dbReference>
<dbReference type="InterPro" id="IPR003591">
    <property type="entry name" value="Leu-rich_rpt_typical-subtyp"/>
</dbReference>
<dbReference type="Pfam" id="PF13855">
    <property type="entry name" value="LRR_8"/>
    <property type="match status" value="4"/>
</dbReference>
<proteinExistence type="inferred from homology"/>
<dbReference type="GO" id="GO:0005886">
    <property type="term" value="C:plasma membrane"/>
    <property type="evidence" value="ECO:0007669"/>
    <property type="project" value="TreeGrafter"/>
</dbReference>
<dbReference type="Gene3D" id="3.40.50.10140">
    <property type="entry name" value="Toll/interleukin-1 receptor homology (TIR) domain"/>
    <property type="match status" value="1"/>
</dbReference>
<dbReference type="PROSITE" id="PS50104">
    <property type="entry name" value="TIR"/>
    <property type="match status" value="1"/>
</dbReference>
<gene>
    <name evidence="14" type="ORF">KPH14_001680</name>
</gene>
<dbReference type="PRINTS" id="PR01537">
    <property type="entry name" value="INTRLKN1R1F"/>
</dbReference>
<keyword evidence="8 11" id="KW-0472">Membrane</keyword>
<evidence type="ECO:0000256" key="11">
    <source>
        <dbReference type="SAM" id="Phobius"/>
    </source>
</evidence>
<dbReference type="SUPFAM" id="SSF52058">
    <property type="entry name" value="L domain-like"/>
    <property type="match status" value="3"/>
</dbReference>
<dbReference type="InterPro" id="IPR032675">
    <property type="entry name" value="LRR_dom_sf"/>
</dbReference>
<feature type="domain" description="TIR" evidence="13">
    <location>
        <begin position="847"/>
        <end position="983"/>
    </location>
</feature>
<evidence type="ECO:0000256" key="7">
    <source>
        <dbReference type="ARBA" id="ARBA00022989"/>
    </source>
</evidence>
<reference evidence="14" key="1">
    <citation type="submission" date="2021-08" db="EMBL/GenBank/DDBJ databases">
        <authorList>
            <person name="Misof B."/>
            <person name="Oliver O."/>
            <person name="Podsiadlowski L."/>
            <person name="Donath A."/>
            <person name="Peters R."/>
            <person name="Mayer C."/>
            <person name="Rust J."/>
            <person name="Gunkel S."/>
            <person name="Lesny P."/>
            <person name="Martin S."/>
            <person name="Oeyen J.P."/>
            <person name="Petersen M."/>
            <person name="Panagiotis P."/>
            <person name="Wilbrandt J."/>
            <person name="Tanja T."/>
        </authorList>
    </citation>
    <scope>NUCLEOTIDE SEQUENCE</scope>
    <source>
        <strain evidence="14">GBR_01_08_01A</strain>
        <tissue evidence="14">Thorax + abdomen</tissue>
    </source>
</reference>
<dbReference type="SUPFAM" id="SSF52200">
    <property type="entry name" value="Toll/Interleukin receptor TIR domain"/>
    <property type="match status" value="1"/>
</dbReference>
<reference evidence="14" key="2">
    <citation type="journal article" date="2023" name="Commun. Biol.">
        <title>Intrasexual cuticular hydrocarbon dimorphism in a wasp sheds light on hydrocarbon biosynthesis genes in Hymenoptera.</title>
        <authorList>
            <person name="Moris V.C."/>
            <person name="Podsiadlowski L."/>
            <person name="Martin S."/>
            <person name="Oeyen J.P."/>
            <person name="Donath A."/>
            <person name="Petersen M."/>
            <person name="Wilbrandt J."/>
            <person name="Misof B."/>
            <person name="Liedtke D."/>
            <person name="Thamm M."/>
            <person name="Scheiner R."/>
            <person name="Schmitt T."/>
            <person name="Niehuis O."/>
        </authorList>
    </citation>
    <scope>NUCLEOTIDE SEQUENCE</scope>
    <source>
        <strain evidence="14">GBR_01_08_01A</strain>
    </source>
</reference>
<sequence length="1087" mass="124747">MIKGWILLFFAIAATNSFDFGCFSDNQACTCQPSHTGDFEIYCVAENNSTFIVNIQPEDYVQIKCSNAAKWKDFRLTSTLPGKTVNSLLFRMCGLPENNSSLGDVAKQMGIETVESLLFQSFGNLSDKLTREQLRGFSATKKLVLSSNGFSKIPKDLLMDFPELKWLDLRENNLDLPLGIFDNTPKLEVLELGNNGMEKIEVGTFDKLKKLHLLNIWKNQLTEVEPALFDNLISLRSLDMNTNKLTTLPANVFTKLQKLQVVYLFGNNFSSLPEGLFNGNTELRVVKLHNNKRNLTTLPDNFFANLTKLETVVLRRNGLRTLPENIFWGAKSLINLSLDSNFFVTLPKNIFKDLKNLEMLDLNFNDIEMLPDGIFAAMNKLVKLNLSKNRLLSISEHLFRSLKSLKELNMENNRLQTINSKAFSFMPELRIAKFSHNELTLSPTTNYKDHYGNRSPFSYCSSLEELHLSNNKISEIYGDWMIILMKLRVLDLRHNDIPFISMMDLQFFSNNIRVDLSYNKISQVQLNSAELITQNQTKPRNVIILIEYNPLTCDCNLYDLLLYLDGRMHPYVQNYVHIIPGNLTCNSPSWLSGLEITQLKSKTLKCIEEEHLYIKSKCPESCTCWIRPEDTTRIIDCSYKNLTEISVSKTDVNNISPVKNYHIELNLTGNALKEMPSTELLGSQYVTVLDLSHNNITHIPLEKLPENVQILKLDNNNIFTVNSEVLEYLKNSTSLKKLTLHNNPWRCDCDDKDLLNFVQLKLADLPDLWKVTCAGMDNTMSEMTINEFCPVDTVMIVGISMAIALTGLFIGGLIALYYRYQREIKVWLYAHQCCLWFVTEDELDKEKIYDAFISYSHKDEDFVVNELVPKLESGPKPYKLCLHFRDWLAGEWIPTQITRSVEQSRRTIVIVSPNFLESVWGAMEFRAAHRQAMSEGRARVILILYGDIGPTDNLDAEFRAYLSMNTYVKWGDPWFWDKLRYALPHPPELTRHAIKKKIFEKHYPCIQINGEKELIYPGRIPETPPAATTPPADSLKVFICDPNEKDSRVNNDENEVSKLNSNNKQALVPEYEAIHKHLINKMQCTTV</sequence>
<keyword evidence="10" id="KW-0325">Glycoprotein</keyword>
<keyword evidence="7 11" id="KW-1133">Transmembrane helix</keyword>
<dbReference type="FunFam" id="3.80.10.10:FF:000727">
    <property type="entry name" value="Toll-like protein"/>
    <property type="match status" value="1"/>
</dbReference>
<evidence type="ECO:0000256" key="12">
    <source>
        <dbReference type="SAM" id="SignalP"/>
    </source>
</evidence>
<dbReference type="PANTHER" id="PTHR24365">
    <property type="entry name" value="TOLL-LIKE RECEPTOR"/>
    <property type="match status" value="1"/>
</dbReference>
<dbReference type="InterPro" id="IPR000157">
    <property type="entry name" value="TIR_dom"/>
</dbReference>
<dbReference type="FunFam" id="3.80.10.10:FF:001164">
    <property type="entry name" value="GH01279p"/>
    <property type="match status" value="1"/>
</dbReference>
<evidence type="ECO:0000256" key="5">
    <source>
        <dbReference type="ARBA" id="ARBA00022729"/>
    </source>
</evidence>
<keyword evidence="6" id="KW-0677">Repeat</keyword>
<dbReference type="InterPro" id="IPR035897">
    <property type="entry name" value="Toll_tir_struct_dom_sf"/>
</dbReference>
<dbReference type="SMART" id="SM00369">
    <property type="entry name" value="LRR_TYP"/>
    <property type="match status" value="14"/>
</dbReference>
<comment type="similarity">
    <text evidence="2">Belongs to the Toll-like receptor family.</text>
</comment>
<dbReference type="SMART" id="SM00255">
    <property type="entry name" value="TIR"/>
    <property type="match status" value="1"/>
</dbReference>
<dbReference type="Pfam" id="PF01582">
    <property type="entry name" value="TIR"/>
    <property type="match status" value="1"/>
</dbReference>
<dbReference type="Gene3D" id="3.80.10.10">
    <property type="entry name" value="Ribonuclease Inhibitor"/>
    <property type="match status" value="3"/>
</dbReference>
<dbReference type="InterPro" id="IPR001611">
    <property type="entry name" value="Leu-rich_rpt"/>
</dbReference>
<dbReference type="Proteomes" id="UP001258017">
    <property type="component" value="Unassembled WGS sequence"/>
</dbReference>
<dbReference type="InterPro" id="IPR000483">
    <property type="entry name" value="Cys-rich_flank_reg_C"/>
</dbReference>
<evidence type="ECO:0000256" key="8">
    <source>
        <dbReference type="ARBA" id="ARBA00023136"/>
    </source>
</evidence>
<feature type="chain" id="PRO_5042199092" description="TIR domain-containing protein" evidence="12">
    <location>
        <begin position="18"/>
        <end position="1087"/>
    </location>
</feature>
<comment type="caution">
    <text evidence="14">The sequence shown here is derived from an EMBL/GenBank/DDBJ whole genome shotgun (WGS) entry which is preliminary data.</text>
</comment>
<evidence type="ECO:0000256" key="4">
    <source>
        <dbReference type="ARBA" id="ARBA00022692"/>
    </source>
</evidence>
<dbReference type="FunFam" id="3.40.50.10140:FF:000020">
    <property type="entry name" value="Blast:Protein toll"/>
    <property type="match status" value="1"/>
</dbReference>
<keyword evidence="4 11" id="KW-0812">Transmembrane</keyword>
<evidence type="ECO:0000256" key="3">
    <source>
        <dbReference type="ARBA" id="ARBA00022614"/>
    </source>
</evidence>
<dbReference type="PROSITE" id="PS51450">
    <property type="entry name" value="LRR"/>
    <property type="match status" value="3"/>
</dbReference>
<evidence type="ECO:0000259" key="13">
    <source>
        <dbReference type="PROSITE" id="PS50104"/>
    </source>
</evidence>
<evidence type="ECO:0000256" key="1">
    <source>
        <dbReference type="ARBA" id="ARBA00004479"/>
    </source>
</evidence>
<dbReference type="GO" id="GO:0007165">
    <property type="term" value="P:signal transduction"/>
    <property type="evidence" value="ECO:0007669"/>
    <property type="project" value="InterPro"/>
</dbReference>
<evidence type="ECO:0000256" key="2">
    <source>
        <dbReference type="ARBA" id="ARBA00009634"/>
    </source>
</evidence>
<feature type="signal peptide" evidence="12">
    <location>
        <begin position="1"/>
        <end position="17"/>
    </location>
</feature>
<evidence type="ECO:0000256" key="10">
    <source>
        <dbReference type="ARBA" id="ARBA00023180"/>
    </source>
</evidence>
<dbReference type="GO" id="GO:0038023">
    <property type="term" value="F:signaling receptor activity"/>
    <property type="evidence" value="ECO:0007669"/>
    <property type="project" value="TreeGrafter"/>
</dbReference>
<dbReference type="PANTHER" id="PTHR24365:SF541">
    <property type="entry name" value="PROTEIN TOLL-RELATED"/>
    <property type="match status" value="1"/>
</dbReference>
<comment type="subcellular location">
    <subcellularLocation>
        <location evidence="1">Membrane</location>
        <topology evidence="1">Single-pass type I membrane protein</topology>
    </subcellularLocation>
</comment>
<name>A0AAD9S049_9HYME</name>
<evidence type="ECO:0000256" key="9">
    <source>
        <dbReference type="ARBA" id="ARBA00023170"/>
    </source>
</evidence>
<accession>A0AAD9S049</accession>
<dbReference type="AlphaFoldDB" id="A0AAD9S049"/>